<keyword evidence="5" id="KW-0808">Transferase</keyword>
<dbReference type="PANTHER" id="PTHR21451:SF0">
    <property type="entry name" value="HISTONE-LYSINE N-METHYLTRANSFERASE, H3 LYSINE-79 SPECIFIC"/>
    <property type="match status" value="1"/>
</dbReference>
<evidence type="ECO:0000256" key="5">
    <source>
        <dbReference type="ARBA" id="ARBA00022679"/>
    </source>
</evidence>
<dbReference type="EC" id="2.1.1.360" evidence="2"/>
<feature type="region of interest" description="Disordered" evidence="11">
    <location>
        <begin position="37"/>
        <end position="96"/>
    </location>
</feature>
<evidence type="ECO:0000256" key="6">
    <source>
        <dbReference type="ARBA" id="ARBA00022691"/>
    </source>
</evidence>
<dbReference type="GO" id="GO:0005634">
    <property type="term" value="C:nucleus"/>
    <property type="evidence" value="ECO:0007669"/>
    <property type="project" value="UniProtKB-SubCell"/>
</dbReference>
<dbReference type="GO" id="GO:0006281">
    <property type="term" value="P:DNA repair"/>
    <property type="evidence" value="ECO:0007669"/>
    <property type="project" value="TreeGrafter"/>
</dbReference>
<comment type="subcellular location">
    <subcellularLocation>
        <location evidence="1">Nucleus</location>
    </subcellularLocation>
</comment>
<name>A0A9N8DCS7_9STRA</name>
<evidence type="ECO:0000256" key="8">
    <source>
        <dbReference type="ARBA" id="ARBA00023242"/>
    </source>
</evidence>
<keyword evidence="8" id="KW-0539">Nucleus</keyword>
<evidence type="ECO:0000313" key="14">
    <source>
        <dbReference type="Proteomes" id="UP001153069"/>
    </source>
</evidence>
<accession>A0A9N8DCS7</accession>
<dbReference type="GO" id="GO:0000077">
    <property type="term" value="P:DNA damage checkpoint signaling"/>
    <property type="evidence" value="ECO:0007669"/>
    <property type="project" value="TreeGrafter"/>
</dbReference>
<evidence type="ECO:0000256" key="10">
    <source>
        <dbReference type="ARBA" id="ARBA00047770"/>
    </source>
</evidence>
<organism evidence="13 14">
    <name type="scientific">Seminavis robusta</name>
    <dbReference type="NCBI Taxonomy" id="568900"/>
    <lineage>
        <taxon>Eukaryota</taxon>
        <taxon>Sar</taxon>
        <taxon>Stramenopiles</taxon>
        <taxon>Ochrophyta</taxon>
        <taxon>Bacillariophyta</taxon>
        <taxon>Bacillariophyceae</taxon>
        <taxon>Bacillariophycidae</taxon>
        <taxon>Naviculales</taxon>
        <taxon>Naviculaceae</taxon>
        <taxon>Seminavis</taxon>
    </lineage>
</organism>
<dbReference type="InterPro" id="IPR025789">
    <property type="entry name" value="DOT1_dom"/>
</dbReference>
<evidence type="ECO:0000256" key="7">
    <source>
        <dbReference type="ARBA" id="ARBA00022853"/>
    </source>
</evidence>
<dbReference type="Gene3D" id="3.40.50.150">
    <property type="entry name" value="Vaccinia Virus protein VP39"/>
    <property type="match status" value="1"/>
</dbReference>
<feature type="domain" description="DOT1" evidence="12">
    <location>
        <begin position="269"/>
        <end position="439"/>
    </location>
</feature>
<keyword evidence="6" id="KW-0949">S-adenosyl-L-methionine</keyword>
<dbReference type="EMBL" id="CAICTM010000086">
    <property type="protein sequence ID" value="CAB9500598.1"/>
    <property type="molecule type" value="Genomic_DNA"/>
</dbReference>
<dbReference type="OrthoDB" id="204102at2759"/>
<dbReference type="GO" id="GO:0140956">
    <property type="term" value="F:histone H3K79 trimethyltransferase activity"/>
    <property type="evidence" value="ECO:0007669"/>
    <property type="project" value="UniProtKB-EC"/>
</dbReference>
<keyword evidence="7" id="KW-0156">Chromatin regulator</keyword>
<dbReference type="AlphaFoldDB" id="A0A9N8DCS7"/>
<proteinExistence type="predicted"/>
<evidence type="ECO:0000256" key="2">
    <source>
        <dbReference type="ARBA" id="ARBA00012190"/>
    </source>
</evidence>
<evidence type="ECO:0000256" key="1">
    <source>
        <dbReference type="ARBA" id="ARBA00004123"/>
    </source>
</evidence>
<dbReference type="SUPFAM" id="SSF53335">
    <property type="entry name" value="S-adenosyl-L-methionine-dependent methyltransferases"/>
    <property type="match status" value="1"/>
</dbReference>
<dbReference type="InterPro" id="IPR029063">
    <property type="entry name" value="SAM-dependent_MTases_sf"/>
</dbReference>
<protein>
    <recommendedName>
        <fullName evidence="3">Histone-lysine N-methyltransferase, H3 lysine-79 specific</fullName>
        <ecNumber evidence="2">2.1.1.360</ecNumber>
    </recommendedName>
    <alternativeName>
        <fullName evidence="9">Histone H3-K79 methyltransferase</fullName>
    </alternativeName>
</protein>
<reference evidence="13" key="1">
    <citation type="submission" date="2020-06" db="EMBL/GenBank/DDBJ databases">
        <authorList>
            <consortium name="Plant Systems Biology data submission"/>
        </authorList>
    </citation>
    <scope>NUCLEOTIDE SEQUENCE</scope>
    <source>
        <strain evidence="13">D6</strain>
    </source>
</reference>
<evidence type="ECO:0000256" key="9">
    <source>
        <dbReference type="ARBA" id="ARBA00029821"/>
    </source>
</evidence>
<evidence type="ECO:0000256" key="11">
    <source>
        <dbReference type="SAM" id="MobiDB-lite"/>
    </source>
</evidence>
<keyword evidence="14" id="KW-1185">Reference proteome</keyword>
<feature type="compositionally biased region" description="Polar residues" evidence="11">
    <location>
        <begin position="85"/>
        <end position="96"/>
    </location>
</feature>
<evidence type="ECO:0000313" key="13">
    <source>
        <dbReference type="EMBL" id="CAB9500598.1"/>
    </source>
</evidence>
<sequence>MPPPKKYFALAKKLFEMARAGFGVYSYWYHQRKQHYNRQLDQQQRQEQRRKRRRQVEEISSSEEDDDESQQHHHESKRRRLVDTPVTTRAPTSLAAKQTWRQVSLDSWDELMQMRQRQVIDADQQQQQQQLEQDGIMIPRQRFSEGTRVRKHFPGEGWFEGCVHSVRWAGGDNASIMDDPDVPQNVVLPPTPQWIYKLELDNGRWDLVNEAALADIAIPDGNSHDPSLYSFLEFLALWERLGAERIEKTSTVRRANSRVETGDSDTQQNAQYGRILPQATDLVFHILRLKRTDIFLDVGHGIGNFCLQAAYCRGCEARGIEVVRDRFNVSQQFAAKLEQMSLETDGERFRKPGKVLLRHGDLADHANHNWLARANKVVVNNFNGVFAERMVTQTASQWHLDHYIAGLFASMHEGSILVSLSDLQLGPSRREVNRWRQDNNLQPSPNASFFEVVKVELGEAGQVFSWSTSCKAPAVAYLYRRVRQDPNLRTACTLCCNIQCKHSKLGTPIPAVALNREGKAVVGTCECKMTLRSNRRVPHITVAEYLSSREYREWGR</sequence>
<evidence type="ECO:0000256" key="4">
    <source>
        <dbReference type="ARBA" id="ARBA00022603"/>
    </source>
</evidence>
<dbReference type="GO" id="GO:0032259">
    <property type="term" value="P:methylation"/>
    <property type="evidence" value="ECO:0007669"/>
    <property type="project" value="UniProtKB-KW"/>
</dbReference>
<comment type="catalytic activity">
    <reaction evidence="10">
        <text>L-lysyl(79)-[histone H3] + 3 S-adenosyl-L-methionine = N(6),N(6),N(6)-trimethyl-L-lysyl(79)-[histone H3] + 3 S-adenosyl-L-homocysteine + 3 H(+)</text>
        <dbReference type="Rhea" id="RHEA:60328"/>
        <dbReference type="Rhea" id="RHEA-COMP:15549"/>
        <dbReference type="Rhea" id="RHEA-COMP:15552"/>
        <dbReference type="ChEBI" id="CHEBI:15378"/>
        <dbReference type="ChEBI" id="CHEBI:29969"/>
        <dbReference type="ChEBI" id="CHEBI:57856"/>
        <dbReference type="ChEBI" id="CHEBI:59789"/>
        <dbReference type="ChEBI" id="CHEBI:61961"/>
        <dbReference type="EC" id="2.1.1.360"/>
    </reaction>
</comment>
<keyword evidence="4" id="KW-0489">Methyltransferase</keyword>
<evidence type="ECO:0000259" key="12">
    <source>
        <dbReference type="Pfam" id="PF08123"/>
    </source>
</evidence>
<gene>
    <name evidence="13" type="ORF">SEMRO_87_G046170.1</name>
</gene>
<dbReference type="PANTHER" id="PTHR21451">
    <property type="entry name" value="HISTONE H3 METHYLTRANSFERASE"/>
    <property type="match status" value="1"/>
</dbReference>
<dbReference type="Proteomes" id="UP001153069">
    <property type="component" value="Unassembled WGS sequence"/>
</dbReference>
<dbReference type="InterPro" id="IPR030445">
    <property type="entry name" value="H3-K79_meTrfase"/>
</dbReference>
<evidence type="ECO:0000256" key="3">
    <source>
        <dbReference type="ARBA" id="ARBA00020987"/>
    </source>
</evidence>
<comment type="caution">
    <text evidence="13">The sequence shown here is derived from an EMBL/GenBank/DDBJ whole genome shotgun (WGS) entry which is preliminary data.</text>
</comment>
<dbReference type="Pfam" id="PF08123">
    <property type="entry name" value="DOT1"/>
    <property type="match status" value="1"/>
</dbReference>